<comment type="caution">
    <text evidence="1">The sequence shown here is derived from an EMBL/GenBank/DDBJ whole genome shotgun (WGS) entry which is preliminary data.</text>
</comment>
<evidence type="ECO:0000313" key="2">
    <source>
        <dbReference type="Proteomes" id="UP001054945"/>
    </source>
</evidence>
<protein>
    <submittedName>
        <fullName evidence="1">Uncharacterized protein</fullName>
    </submittedName>
</protein>
<sequence length="192" mass="21796">MKKRRSITAFSIRHRGNNCDRCRVFGITGIFEAAVDSEERPRQMTITVMQISTQSPASVWLKLIMNEYRCDKTKNSVQKHISSLTCGFKQPAYCPLLTLRTGKTPNSPAEADYYNVWFPASEKPFDFQALTLAGFQMNSRKIYHRVSPACAVDVKHPTCTIRSLYNHLLKKCQLEATSTTGLNPRPYISGRV</sequence>
<organism evidence="1 2">
    <name type="scientific">Caerostris extrusa</name>
    <name type="common">Bark spider</name>
    <name type="synonym">Caerostris bankana</name>
    <dbReference type="NCBI Taxonomy" id="172846"/>
    <lineage>
        <taxon>Eukaryota</taxon>
        <taxon>Metazoa</taxon>
        <taxon>Ecdysozoa</taxon>
        <taxon>Arthropoda</taxon>
        <taxon>Chelicerata</taxon>
        <taxon>Arachnida</taxon>
        <taxon>Araneae</taxon>
        <taxon>Araneomorphae</taxon>
        <taxon>Entelegynae</taxon>
        <taxon>Araneoidea</taxon>
        <taxon>Araneidae</taxon>
        <taxon>Caerostris</taxon>
    </lineage>
</organism>
<proteinExistence type="predicted"/>
<accession>A0AAV4R391</accession>
<dbReference type="AlphaFoldDB" id="A0AAV4R391"/>
<name>A0AAV4R391_CAEEX</name>
<keyword evidence="2" id="KW-1185">Reference proteome</keyword>
<reference evidence="1 2" key="1">
    <citation type="submission" date="2021-06" db="EMBL/GenBank/DDBJ databases">
        <title>Caerostris extrusa draft genome.</title>
        <authorList>
            <person name="Kono N."/>
            <person name="Arakawa K."/>
        </authorList>
    </citation>
    <scope>NUCLEOTIDE SEQUENCE [LARGE SCALE GENOMIC DNA]</scope>
</reference>
<evidence type="ECO:0000313" key="1">
    <source>
        <dbReference type="EMBL" id="GIY16778.1"/>
    </source>
</evidence>
<dbReference type="Proteomes" id="UP001054945">
    <property type="component" value="Unassembled WGS sequence"/>
</dbReference>
<dbReference type="EMBL" id="BPLR01007414">
    <property type="protein sequence ID" value="GIY16778.1"/>
    <property type="molecule type" value="Genomic_DNA"/>
</dbReference>
<gene>
    <name evidence="1" type="ORF">CEXT_206801</name>
</gene>